<gene>
    <name evidence="2" type="ORF">LV75_006840</name>
</gene>
<dbReference type="EMBL" id="JAMTCO010000023">
    <property type="protein sequence ID" value="MCP2274306.1"/>
    <property type="molecule type" value="Genomic_DNA"/>
</dbReference>
<sequence length="177" mass="17691">MRTAICVVTGLILAAGCSAPPAAAPQAPAVGWVERVCRAMVVNGARLSQLPAVDLADPVAAKEGLLAFLKTLSESLTAVEDGISAAGAPPVVDGEAAVSKALAGIDGARTSVESARTRLAEASAVDAEAFRGVVVGLGSELEGLAGSGGPLRDLRENGEIDDAYREAGGCRELDGVI</sequence>
<dbReference type="PROSITE" id="PS51257">
    <property type="entry name" value="PROKAR_LIPOPROTEIN"/>
    <property type="match status" value="1"/>
</dbReference>
<evidence type="ECO:0008006" key="4">
    <source>
        <dbReference type="Google" id="ProtNLM"/>
    </source>
</evidence>
<keyword evidence="3" id="KW-1185">Reference proteome</keyword>
<reference evidence="2 3" key="1">
    <citation type="submission" date="2022-06" db="EMBL/GenBank/DDBJ databases">
        <title>Genomic Encyclopedia of Archaeal and Bacterial Type Strains, Phase II (KMG-II): from individual species to whole genera.</title>
        <authorList>
            <person name="Goeker M."/>
        </authorList>
    </citation>
    <scope>NUCLEOTIDE SEQUENCE [LARGE SCALE GENOMIC DNA]</scope>
    <source>
        <strain evidence="2 3">DSM 44255</strain>
    </source>
</reference>
<feature type="chain" id="PRO_5045405751" description="Small secreted protein" evidence="1">
    <location>
        <begin position="24"/>
        <end position="177"/>
    </location>
</feature>
<organism evidence="2 3">
    <name type="scientific">Actinokineospora diospyrosa</name>
    <dbReference type="NCBI Taxonomy" id="103728"/>
    <lineage>
        <taxon>Bacteria</taxon>
        <taxon>Bacillati</taxon>
        <taxon>Actinomycetota</taxon>
        <taxon>Actinomycetes</taxon>
        <taxon>Pseudonocardiales</taxon>
        <taxon>Pseudonocardiaceae</taxon>
        <taxon>Actinokineospora</taxon>
    </lineage>
</organism>
<name>A0ABT1IQ76_9PSEU</name>
<accession>A0ABT1IQ76</accession>
<protein>
    <recommendedName>
        <fullName evidence="4">Small secreted protein</fullName>
    </recommendedName>
</protein>
<feature type="signal peptide" evidence="1">
    <location>
        <begin position="1"/>
        <end position="23"/>
    </location>
</feature>
<keyword evidence="1" id="KW-0732">Signal</keyword>
<proteinExistence type="predicted"/>
<comment type="caution">
    <text evidence="2">The sequence shown here is derived from an EMBL/GenBank/DDBJ whole genome shotgun (WGS) entry which is preliminary data.</text>
</comment>
<evidence type="ECO:0000313" key="3">
    <source>
        <dbReference type="Proteomes" id="UP001205185"/>
    </source>
</evidence>
<evidence type="ECO:0000313" key="2">
    <source>
        <dbReference type="EMBL" id="MCP2274306.1"/>
    </source>
</evidence>
<evidence type="ECO:0000256" key="1">
    <source>
        <dbReference type="SAM" id="SignalP"/>
    </source>
</evidence>
<dbReference type="Proteomes" id="UP001205185">
    <property type="component" value="Unassembled WGS sequence"/>
</dbReference>